<evidence type="ECO:0000256" key="3">
    <source>
        <dbReference type="SAM" id="MobiDB-lite"/>
    </source>
</evidence>
<feature type="region of interest" description="Disordered" evidence="3">
    <location>
        <begin position="71"/>
        <end position="96"/>
    </location>
</feature>
<dbReference type="GO" id="GO:0008233">
    <property type="term" value="F:peptidase activity"/>
    <property type="evidence" value="ECO:0007669"/>
    <property type="project" value="UniProtKB-KW"/>
</dbReference>
<evidence type="ECO:0000256" key="2">
    <source>
        <dbReference type="ARBA" id="ARBA00022801"/>
    </source>
</evidence>
<keyword evidence="1" id="KW-0645">Protease</keyword>
<keyword evidence="2" id="KW-0378">Hydrolase</keyword>
<dbReference type="InterPro" id="IPR032799">
    <property type="entry name" value="TAXi_C"/>
</dbReference>
<name>A0ABD1LUG2_9FABA</name>
<feature type="domain" description="Xylanase inhibitor C-terminal" evidence="4">
    <location>
        <begin position="169"/>
        <end position="245"/>
    </location>
</feature>
<protein>
    <recommendedName>
        <fullName evidence="4">Xylanase inhibitor C-terminal domain-containing protein</fullName>
    </recommendedName>
</protein>
<dbReference type="InterPro" id="IPR051708">
    <property type="entry name" value="Plant_Aspart_Prot_A1"/>
</dbReference>
<feature type="compositionally biased region" description="Basic and acidic residues" evidence="3">
    <location>
        <begin position="80"/>
        <end position="95"/>
    </location>
</feature>
<sequence length="287" mass="32505">MFDLGKVKERLNYGGSRSSGCASRILALGTKTLGILALSARSYLELPNSNLNIIGCVGKLRKSATTSMFRSRANSKRRVPKEIPKKPKKNSDHARSSIQVMASKTKLYIVLEFVTGGELFDNIVNATLFLYCLVDHYFDAVSTLEFDSSLPRNAVTAPLLQNPGLDMFYYLELKGISVGDEALEVSNASFEVDATSGDDIIVDFGTTVMKLWSHVYKKLREAFVSRMKGLPKVKDVLLFDTCYDLLSKIVWRKKEEGKRKNEERKKKEKGRKKKKERRKKSEDERKE</sequence>
<comment type="caution">
    <text evidence="5">The sequence shown here is derived from an EMBL/GenBank/DDBJ whole genome shotgun (WGS) entry which is preliminary data.</text>
</comment>
<dbReference type="Pfam" id="PF14541">
    <property type="entry name" value="TAXi_C"/>
    <property type="match status" value="1"/>
</dbReference>
<evidence type="ECO:0000313" key="6">
    <source>
        <dbReference type="Proteomes" id="UP001603857"/>
    </source>
</evidence>
<evidence type="ECO:0000259" key="4">
    <source>
        <dbReference type="Pfam" id="PF14541"/>
    </source>
</evidence>
<proteinExistence type="predicted"/>
<dbReference type="Proteomes" id="UP001603857">
    <property type="component" value="Unassembled WGS sequence"/>
</dbReference>
<dbReference type="InterPro" id="IPR021109">
    <property type="entry name" value="Peptidase_aspartic_dom_sf"/>
</dbReference>
<keyword evidence="6" id="KW-1185">Reference proteome</keyword>
<dbReference type="EMBL" id="JBGMDY010000007">
    <property type="protein sequence ID" value="KAL2327145.1"/>
    <property type="molecule type" value="Genomic_DNA"/>
</dbReference>
<dbReference type="PANTHER" id="PTHR47967">
    <property type="entry name" value="OS07G0603500 PROTEIN-RELATED"/>
    <property type="match status" value="1"/>
</dbReference>
<evidence type="ECO:0000256" key="1">
    <source>
        <dbReference type="ARBA" id="ARBA00022670"/>
    </source>
</evidence>
<feature type="compositionally biased region" description="Basic residues" evidence="3">
    <location>
        <begin position="266"/>
        <end position="278"/>
    </location>
</feature>
<dbReference type="SUPFAM" id="SSF50630">
    <property type="entry name" value="Acid proteases"/>
    <property type="match status" value="1"/>
</dbReference>
<feature type="region of interest" description="Disordered" evidence="3">
    <location>
        <begin position="255"/>
        <end position="287"/>
    </location>
</feature>
<evidence type="ECO:0000313" key="5">
    <source>
        <dbReference type="EMBL" id="KAL2327145.1"/>
    </source>
</evidence>
<dbReference type="GO" id="GO:0006508">
    <property type="term" value="P:proteolysis"/>
    <property type="evidence" value="ECO:0007669"/>
    <property type="project" value="UniProtKB-KW"/>
</dbReference>
<dbReference type="Gene3D" id="2.40.70.10">
    <property type="entry name" value="Acid Proteases"/>
    <property type="match status" value="1"/>
</dbReference>
<dbReference type="AlphaFoldDB" id="A0ABD1LUG2"/>
<feature type="compositionally biased region" description="Basic and acidic residues" evidence="3">
    <location>
        <begin position="255"/>
        <end position="265"/>
    </location>
</feature>
<gene>
    <name evidence="5" type="ORF">Fmac_020572</name>
</gene>
<reference evidence="5 6" key="1">
    <citation type="submission" date="2024-08" db="EMBL/GenBank/DDBJ databases">
        <title>Insights into the chromosomal genome structure of Flemingia macrophylla.</title>
        <authorList>
            <person name="Ding Y."/>
            <person name="Zhao Y."/>
            <person name="Bi W."/>
            <person name="Wu M."/>
            <person name="Zhao G."/>
            <person name="Gong Y."/>
            <person name="Li W."/>
            <person name="Zhang P."/>
        </authorList>
    </citation>
    <scope>NUCLEOTIDE SEQUENCE [LARGE SCALE GENOMIC DNA]</scope>
    <source>
        <strain evidence="5">DYQJB</strain>
        <tissue evidence="5">Leaf</tissue>
    </source>
</reference>
<accession>A0ABD1LUG2</accession>
<organism evidence="5 6">
    <name type="scientific">Flemingia macrophylla</name>
    <dbReference type="NCBI Taxonomy" id="520843"/>
    <lineage>
        <taxon>Eukaryota</taxon>
        <taxon>Viridiplantae</taxon>
        <taxon>Streptophyta</taxon>
        <taxon>Embryophyta</taxon>
        <taxon>Tracheophyta</taxon>
        <taxon>Spermatophyta</taxon>
        <taxon>Magnoliopsida</taxon>
        <taxon>eudicotyledons</taxon>
        <taxon>Gunneridae</taxon>
        <taxon>Pentapetalae</taxon>
        <taxon>rosids</taxon>
        <taxon>fabids</taxon>
        <taxon>Fabales</taxon>
        <taxon>Fabaceae</taxon>
        <taxon>Papilionoideae</taxon>
        <taxon>50 kb inversion clade</taxon>
        <taxon>NPAAA clade</taxon>
        <taxon>indigoferoid/millettioid clade</taxon>
        <taxon>Phaseoleae</taxon>
        <taxon>Flemingia</taxon>
    </lineage>
</organism>